<evidence type="ECO:0000313" key="3">
    <source>
        <dbReference type="Proteomes" id="UP000807469"/>
    </source>
</evidence>
<dbReference type="OrthoDB" id="3117325at2759"/>
<sequence>MSFPQNRQLPTLNNDIQLEIIRILLDKHSEERTRNLKVFSLISRSTLEFCQKQIFHRFRTGRSDAENCSLILKSSPHLKTYVKELWFFHEWHILVTHIQPIDMGIIRTLTALNRIGIQINYSICSWRSLKICVRRTITDLILQGGIDSLYLQGLSNIPPAAFGLWKSLKTLEIRDENPNPTSFHLEEDSDFDPDVLPEGVLPKSDEDRYEDFDRLSLFTPIGTIPQGSAKINLQTLCLLDSDKVLLHMLIAPNNLLDEERQMRLRVYSESPPAPSRSLMPSDNNEDMAITTPTVDSDSDSNSGGSEANSEPEESDDSAESNVTDESKTDDEFAIYDFGCKHFTKIFPDRPSDTSSFSEYHFDFSGLRSFTADITLANLRPIWHIIHRAYDSLVELDIRERFRCRSLRDPFGFCGHDFPAAQPIILPEEISFASLVHLRALALTIMIRDPPYMCAMPEALSSWCSLLHTAPPGLRHLKITLDAFYFDFGGYLAHWFVFEGSKDVTDTVIPSPFIDMDEIIASKTYFPALETCSVCVILPEDEHGSYNSEPNDDITTDVISPHDLDAYFEFEHFLLDQSPQLSDDECVSSPSYITSSNEAVRKSVGFIFRLTRRRFSPTQSFFVKIDRDHHVRG</sequence>
<evidence type="ECO:0000256" key="1">
    <source>
        <dbReference type="SAM" id="MobiDB-lite"/>
    </source>
</evidence>
<accession>A0A9P5YTQ9</accession>
<evidence type="ECO:0000313" key="2">
    <source>
        <dbReference type="EMBL" id="KAF9475294.1"/>
    </source>
</evidence>
<dbReference type="Proteomes" id="UP000807469">
    <property type="component" value="Unassembled WGS sequence"/>
</dbReference>
<organism evidence="2 3">
    <name type="scientific">Pholiota conissans</name>
    <dbReference type="NCBI Taxonomy" id="109636"/>
    <lineage>
        <taxon>Eukaryota</taxon>
        <taxon>Fungi</taxon>
        <taxon>Dikarya</taxon>
        <taxon>Basidiomycota</taxon>
        <taxon>Agaricomycotina</taxon>
        <taxon>Agaricomycetes</taxon>
        <taxon>Agaricomycetidae</taxon>
        <taxon>Agaricales</taxon>
        <taxon>Agaricineae</taxon>
        <taxon>Strophariaceae</taxon>
        <taxon>Pholiota</taxon>
    </lineage>
</organism>
<reference evidence="2" key="1">
    <citation type="submission" date="2020-11" db="EMBL/GenBank/DDBJ databases">
        <authorList>
            <consortium name="DOE Joint Genome Institute"/>
            <person name="Ahrendt S."/>
            <person name="Riley R."/>
            <person name="Andreopoulos W."/>
            <person name="Labutti K."/>
            <person name="Pangilinan J."/>
            <person name="Ruiz-Duenas F.J."/>
            <person name="Barrasa J.M."/>
            <person name="Sanchez-Garcia M."/>
            <person name="Camarero S."/>
            <person name="Miyauchi S."/>
            <person name="Serrano A."/>
            <person name="Linde D."/>
            <person name="Babiker R."/>
            <person name="Drula E."/>
            <person name="Ayuso-Fernandez I."/>
            <person name="Pacheco R."/>
            <person name="Padilla G."/>
            <person name="Ferreira P."/>
            <person name="Barriuso J."/>
            <person name="Kellner H."/>
            <person name="Castanera R."/>
            <person name="Alfaro M."/>
            <person name="Ramirez L."/>
            <person name="Pisabarro A.G."/>
            <person name="Kuo A."/>
            <person name="Tritt A."/>
            <person name="Lipzen A."/>
            <person name="He G."/>
            <person name="Yan M."/>
            <person name="Ng V."/>
            <person name="Cullen D."/>
            <person name="Martin F."/>
            <person name="Rosso M.-N."/>
            <person name="Henrissat B."/>
            <person name="Hibbett D."/>
            <person name="Martinez A.T."/>
            <person name="Grigoriev I.V."/>
        </authorList>
    </citation>
    <scope>NUCLEOTIDE SEQUENCE</scope>
    <source>
        <strain evidence="2">CIRM-BRFM 674</strain>
    </source>
</reference>
<name>A0A9P5YTQ9_9AGAR</name>
<feature type="compositionally biased region" description="Acidic residues" evidence="1">
    <location>
        <begin position="309"/>
        <end position="318"/>
    </location>
</feature>
<dbReference type="AlphaFoldDB" id="A0A9P5YTQ9"/>
<dbReference type="EMBL" id="MU155338">
    <property type="protein sequence ID" value="KAF9475294.1"/>
    <property type="molecule type" value="Genomic_DNA"/>
</dbReference>
<protein>
    <submittedName>
        <fullName evidence="2">Uncharacterized protein</fullName>
    </submittedName>
</protein>
<comment type="caution">
    <text evidence="2">The sequence shown here is derived from an EMBL/GenBank/DDBJ whole genome shotgun (WGS) entry which is preliminary data.</text>
</comment>
<feature type="region of interest" description="Disordered" evidence="1">
    <location>
        <begin position="267"/>
        <end position="326"/>
    </location>
</feature>
<feature type="compositionally biased region" description="Low complexity" evidence="1">
    <location>
        <begin position="299"/>
        <end position="308"/>
    </location>
</feature>
<gene>
    <name evidence="2" type="ORF">BDN70DRAFT_935989</name>
</gene>
<proteinExistence type="predicted"/>
<keyword evidence="3" id="KW-1185">Reference proteome</keyword>